<reference evidence="2 3" key="1">
    <citation type="submission" date="2021-04" db="EMBL/GenBank/DDBJ databases">
        <title>Metabacillus sp. strain KIGAM252 whole genome sequence.</title>
        <authorList>
            <person name="Seo M.-J."/>
            <person name="Cho E.-S."/>
            <person name="Hwang C.Y."/>
            <person name="Yoon D.J."/>
        </authorList>
    </citation>
    <scope>NUCLEOTIDE SEQUENCE [LARGE SCALE GENOMIC DNA]</scope>
    <source>
        <strain evidence="2 3">KIGAM252</strain>
    </source>
</reference>
<evidence type="ECO:0000313" key="3">
    <source>
        <dbReference type="Proteomes" id="UP000682403"/>
    </source>
</evidence>
<sequence length="52" mass="5717">MPGKNARQTSNEGECQGRMPGKPQMNVNARQECQATMPGKHPNMQKTPLHGN</sequence>
<gene>
    <name evidence="2" type="ORF">J9317_04100</name>
</gene>
<name>A0ABS5LB59_9BACI</name>
<protein>
    <submittedName>
        <fullName evidence="2">Uncharacterized protein</fullName>
    </submittedName>
</protein>
<evidence type="ECO:0000313" key="2">
    <source>
        <dbReference type="EMBL" id="MBS2967957.1"/>
    </source>
</evidence>
<accession>A0ABS5LB59</accession>
<feature type="region of interest" description="Disordered" evidence="1">
    <location>
        <begin position="1"/>
        <end position="52"/>
    </location>
</feature>
<evidence type="ECO:0000256" key="1">
    <source>
        <dbReference type="SAM" id="MobiDB-lite"/>
    </source>
</evidence>
<proteinExistence type="predicted"/>
<organism evidence="2 3">
    <name type="scientific">Metabacillus flavus</name>
    <dbReference type="NCBI Taxonomy" id="2823519"/>
    <lineage>
        <taxon>Bacteria</taxon>
        <taxon>Bacillati</taxon>
        <taxon>Bacillota</taxon>
        <taxon>Bacilli</taxon>
        <taxon>Bacillales</taxon>
        <taxon>Bacillaceae</taxon>
        <taxon>Metabacillus</taxon>
    </lineage>
</organism>
<dbReference type="RefSeq" id="WP_211556609.1">
    <property type="nucleotide sequence ID" value="NZ_JAGVRK010000001.1"/>
</dbReference>
<dbReference type="EMBL" id="JAGVRK010000001">
    <property type="protein sequence ID" value="MBS2967957.1"/>
    <property type="molecule type" value="Genomic_DNA"/>
</dbReference>
<feature type="compositionally biased region" description="Polar residues" evidence="1">
    <location>
        <begin position="1"/>
        <end position="13"/>
    </location>
</feature>
<dbReference type="Proteomes" id="UP000682403">
    <property type="component" value="Unassembled WGS sequence"/>
</dbReference>
<comment type="caution">
    <text evidence="2">The sequence shown here is derived from an EMBL/GenBank/DDBJ whole genome shotgun (WGS) entry which is preliminary data.</text>
</comment>
<feature type="compositionally biased region" description="Polar residues" evidence="1">
    <location>
        <begin position="25"/>
        <end position="34"/>
    </location>
</feature>
<keyword evidence="3" id="KW-1185">Reference proteome</keyword>